<comment type="caution">
    <text evidence="2">The sequence shown here is derived from an EMBL/GenBank/DDBJ whole genome shotgun (WGS) entry which is preliminary data.</text>
</comment>
<dbReference type="AlphaFoldDB" id="A0A511AV11"/>
<keyword evidence="1" id="KW-1133">Transmembrane helix</keyword>
<sequence>MGMKAILNYRGYALLTFFSATTALAISFMLKASIGVSPFDASNQTLSLLSGIQVGTVSIIVNLFFVFGQFILDRKNFGFRHFMQIPLSMLVGVLVNFFYYDLFGFVEFNNYLIALIVFLLALTLTTFSVTVVTVLNLITNPIETFCVALTKHTPLSFPVLRQIVDVFFIILSLSLTFIFDLPATVREGTVITMLIFGPMMGMFIKIIYPALTKRGIIEEVKL</sequence>
<protein>
    <submittedName>
        <fullName evidence="2">Membrane protein</fullName>
    </submittedName>
</protein>
<name>A0A511AV11_9LACT</name>
<feature type="transmembrane region" description="Helical" evidence="1">
    <location>
        <begin position="111"/>
        <end position="138"/>
    </location>
</feature>
<dbReference type="EMBL" id="BJUY01000027">
    <property type="protein sequence ID" value="GEK92038.1"/>
    <property type="molecule type" value="Genomic_DNA"/>
</dbReference>
<reference evidence="2 3" key="1">
    <citation type="submission" date="2019-07" db="EMBL/GenBank/DDBJ databases">
        <title>Whole genome shotgun sequence of Alkalibacterium kapii NBRC 103247.</title>
        <authorList>
            <person name="Hosoyama A."/>
            <person name="Uohara A."/>
            <person name="Ohji S."/>
            <person name="Ichikawa N."/>
        </authorList>
    </citation>
    <scope>NUCLEOTIDE SEQUENCE [LARGE SCALE GENOMIC DNA]</scope>
    <source>
        <strain evidence="2 3">NBRC 103247</strain>
    </source>
</reference>
<evidence type="ECO:0000313" key="2">
    <source>
        <dbReference type="EMBL" id="GEK92038.1"/>
    </source>
</evidence>
<dbReference type="Pfam" id="PF19700">
    <property type="entry name" value="DUF6198"/>
    <property type="match status" value="1"/>
</dbReference>
<proteinExistence type="predicted"/>
<feature type="transmembrane region" description="Helical" evidence="1">
    <location>
        <begin position="79"/>
        <end position="99"/>
    </location>
</feature>
<feature type="transmembrane region" description="Helical" evidence="1">
    <location>
        <begin position="12"/>
        <end position="34"/>
    </location>
</feature>
<organism evidence="2 3">
    <name type="scientific">Alkalibacterium kapii</name>
    <dbReference type="NCBI Taxonomy" id="426704"/>
    <lineage>
        <taxon>Bacteria</taxon>
        <taxon>Bacillati</taxon>
        <taxon>Bacillota</taxon>
        <taxon>Bacilli</taxon>
        <taxon>Lactobacillales</taxon>
        <taxon>Carnobacteriaceae</taxon>
        <taxon>Alkalibacterium</taxon>
    </lineage>
</organism>
<keyword evidence="1" id="KW-0812">Transmembrane</keyword>
<dbReference type="InterPro" id="IPR038750">
    <property type="entry name" value="YczE/YyaS-like"/>
</dbReference>
<evidence type="ECO:0000256" key="1">
    <source>
        <dbReference type="SAM" id="Phobius"/>
    </source>
</evidence>
<feature type="transmembrane region" description="Helical" evidence="1">
    <location>
        <begin position="46"/>
        <end position="67"/>
    </location>
</feature>
<evidence type="ECO:0000313" key="3">
    <source>
        <dbReference type="Proteomes" id="UP000321662"/>
    </source>
</evidence>
<keyword evidence="3" id="KW-1185">Reference proteome</keyword>
<gene>
    <name evidence="2" type="ORF">AKA01nite_16600</name>
</gene>
<dbReference type="Proteomes" id="UP000321662">
    <property type="component" value="Unassembled WGS sequence"/>
</dbReference>
<dbReference type="PANTHER" id="PTHR40078:SF1">
    <property type="entry name" value="INTEGRAL MEMBRANE PROTEIN"/>
    <property type="match status" value="1"/>
</dbReference>
<accession>A0A511AV11</accession>
<feature type="transmembrane region" description="Helical" evidence="1">
    <location>
        <begin position="191"/>
        <end position="211"/>
    </location>
</feature>
<feature type="transmembrane region" description="Helical" evidence="1">
    <location>
        <begin position="159"/>
        <end position="179"/>
    </location>
</feature>
<dbReference type="PANTHER" id="PTHR40078">
    <property type="entry name" value="INTEGRAL MEMBRANE PROTEIN-RELATED"/>
    <property type="match status" value="1"/>
</dbReference>
<keyword evidence="1" id="KW-0472">Membrane</keyword>